<evidence type="ECO:0000256" key="1">
    <source>
        <dbReference type="ARBA" id="ARBA00006336"/>
    </source>
</evidence>
<dbReference type="PANTHER" id="PTHR11080">
    <property type="entry name" value="PYRAZINAMIDASE/NICOTINAMIDASE"/>
    <property type="match status" value="1"/>
</dbReference>
<dbReference type="AlphaFoldDB" id="A0A7S1FKE4"/>
<evidence type="ECO:0000259" key="8">
    <source>
        <dbReference type="Pfam" id="PF00857"/>
    </source>
</evidence>
<dbReference type="EC" id="3.5.1.19" evidence="6"/>
<keyword evidence="2" id="KW-0662">Pyridine nucleotide biosynthesis</keyword>
<comment type="pathway">
    <text evidence="5">Cofactor biosynthesis; nicotinate biosynthesis; nicotinate from nicotinamide: step 1/1.</text>
</comment>
<dbReference type="InterPro" id="IPR000868">
    <property type="entry name" value="Isochorismatase-like_dom"/>
</dbReference>
<dbReference type="GO" id="GO:0019363">
    <property type="term" value="P:pyridine nucleotide biosynthetic process"/>
    <property type="evidence" value="ECO:0007669"/>
    <property type="project" value="UniProtKB-KW"/>
</dbReference>
<evidence type="ECO:0000256" key="7">
    <source>
        <dbReference type="ARBA" id="ARBA00043224"/>
    </source>
</evidence>
<comment type="similarity">
    <text evidence="1">Belongs to the isochorismatase family.</text>
</comment>
<protein>
    <recommendedName>
        <fullName evidence="6">nicotinamidase</fullName>
        <ecNumber evidence="6">3.5.1.19</ecNumber>
    </recommendedName>
    <alternativeName>
        <fullName evidence="7">Nicotinamide deamidase</fullName>
    </alternativeName>
</protein>
<keyword evidence="4" id="KW-0378">Hydrolase</keyword>
<dbReference type="Pfam" id="PF00857">
    <property type="entry name" value="Isochorismatase"/>
    <property type="match status" value="1"/>
</dbReference>
<dbReference type="InterPro" id="IPR052347">
    <property type="entry name" value="Isochorismatase_Nicotinamidase"/>
</dbReference>
<sequence length="387" mass="41344">MAPLQCTNGHPLYKWKKARLWQGWVEEASCALCKVSLGRNDMRMTCGQKCAYRVCLACAKNANTPLLPPEIGAITMVGDSWGRLVAHTGHHIKGPLFMEYEGLLGAAKAEYVSTPGFRPGDVLLVVDVQNDFIPQDDAPLGGKFGVAEGADAAKLIVQLIDAAASKGAKIVSTRDYHPKNHCSFSHNGGPFPAHCIQGLPGSFFFPPVEQALLKAREFGADVSVVFKGFAPGVESFGGFQYTREHFAERFDGLPYCDPEQAVCQCCAVDWTGCFVLECSGLDEDLNAPPDVMSVLSRRTMSDHVGADCKRIFAVGLSLDFCVLDSVVNASAAGLASEGLFVIADATRAAHIPGIGPVGTGFLTPVEQVVGKLRKCGAKLTLASMMEN</sequence>
<reference evidence="9" key="1">
    <citation type="submission" date="2021-01" db="EMBL/GenBank/DDBJ databases">
        <authorList>
            <person name="Corre E."/>
            <person name="Pelletier E."/>
            <person name="Niang G."/>
            <person name="Scheremetjew M."/>
            <person name="Finn R."/>
            <person name="Kale V."/>
            <person name="Holt S."/>
            <person name="Cochrane G."/>
            <person name="Meng A."/>
            <person name="Brown T."/>
            <person name="Cohen L."/>
        </authorList>
    </citation>
    <scope>NUCLEOTIDE SEQUENCE</scope>
</reference>
<dbReference type="InterPro" id="IPR036380">
    <property type="entry name" value="Isochorismatase-like_sf"/>
</dbReference>
<evidence type="ECO:0000256" key="4">
    <source>
        <dbReference type="ARBA" id="ARBA00022801"/>
    </source>
</evidence>
<dbReference type="PANTHER" id="PTHR11080:SF2">
    <property type="entry name" value="LD05707P"/>
    <property type="match status" value="1"/>
</dbReference>
<feature type="domain" description="Isochorismatase-like" evidence="8">
    <location>
        <begin position="122"/>
        <end position="209"/>
    </location>
</feature>
<evidence type="ECO:0000256" key="3">
    <source>
        <dbReference type="ARBA" id="ARBA00022723"/>
    </source>
</evidence>
<keyword evidence="3" id="KW-0479">Metal-binding</keyword>
<proteinExistence type="inferred from homology"/>
<dbReference type="GO" id="GO:0046872">
    <property type="term" value="F:metal ion binding"/>
    <property type="evidence" value="ECO:0007669"/>
    <property type="project" value="UniProtKB-KW"/>
</dbReference>
<evidence type="ECO:0000313" key="9">
    <source>
        <dbReference type="EMBL" id="CAD8871954.1"/>
    </source>
</evidence>
<dbReference type="EMBL" id="HBFQ01065245">
    <property type="protein sequence ID" value="CAD8871954.1"/>
    <property type="molecule type" value="Transcribed_RNA"/>
</dbReference>
<accession>A0A7S1FKE4</accession>
<gene>
    <name evidence="9" type="ORF">NSCI0253_LOCUS46311</name>
</gene>
<dbReference type="SUPFAM" id="SSF52499">
    <property type="entry name" value="Isochorismatase-like hydrolases"/>
    <property type="match status" value="1"/>
</dbReference>
<evidence type="ECO:0000256" key="5">
    <source>
        <dbReference type="ARBA" id="ARBA00037900"/>
    </source>
</evidence>
<name>A0A7S1FKE4_NOCSC</name>
<dbReference type="Gene3D" id="3.40.50.850">
    <property type="entry name" value="Isochorismatase-like"/>
    <property type="match status" value="1"/>
</dbReference>
<evidence type="ECO:0000256" key="2">
    <source>
        <dbReference type="ARBA" id="ARBA00022642"/>
    </source>
</evidence>
<evidence type="ECO:0000256" key="6">
    <source>
        <dbReference type="ARBA" id="ARBA00039017"/>
    </source>
</evidence>
<organism evidence="9">
    <name type="scientific">Noctiluca scintillans</name>
    <name type="common">Sea sparkle</name>
    <name type="synonym">Red tide dinoflagellate</name>
    <dbReference type="NCBI Taxonomy" id="2966"/>
    <lineage>
        <taxon>Eukaryota</taxon>
        <taxon>Sar</taxon>
        <taxon>Alveolata</taxon>
        <taxon>Dinophyceae</taxon>
        <taxon>Noctilucales</taxon>
        <taxon>Noctilucaceae</taxon>
        <taxon>Noctiluca</taxon>
    </lineage>
</organism>
<dbReference type="GO" id="GO:0008936">
    <property type="term" value="F:nicotinamidase activity"/>
    <property type="evidence" value="ECO:0007669"/>
    <property type="project" value="UniProtKB-EC"/>
</dbReference>